<accession>X0WRJ6</accession>
<gene>
    <name evidence="6" type="ORF">S01H1_59730</name>
</gene>
<feature type="domain" description="HTH crp-type" evidence="5">
    <location>
        <begin position="55"/>
        <end position="129"/>
    </location>
</feature>
<dbReference type="AlphaFoldDB" id="X0WRJ6"/>
<dbReference type="InterPro" id="IPR000595">
    <property type="entry name" value="cNMP-bd_dom"/>
</dbReference>
<feature type="non-terminal residue" evidence="6">
    <location>
        <position position="1"/>
    </location>
</feature>
<dbReference type="Pfam" id="PF13545">
    <property type="entry name" value="HTH_Crp_2"/>
    <property type="match status" value="1"/>
</dbReference>
<dbReference type="SUPFAM" id="SSF51206">
    <property type="entry name" value="cAMP-binding domain-like"/>
    <property type="match status" value="1"/>
</dbReference>
<evidence type="ECO:0000313" key="6">
    <source>
        <dbReference type="EMBL" id="GAG15321.1"/>
    </source>
</evidence>
<reference evidence="6" key="1">
    <citation type="journal article" date="2014" name="Front. Microbiol.">
        <title>High frequency of phylogenetically diverse reductive dehalogenase-homologous genes in deep subseafloor sedimentary metagenomes.</title>
        <authorList>
            <person name="Kawai M."/>
            <person name="Futagami T."/>
            <person name="Toyoda A."/>
            <person name="Takaki Y."/>
            <person name="Nishi S."/>
            <person name="Hori S."/>
            <person name="Arai W."/>
            <person name="Tsubouchi T."/>
            <person name="Morono Y."/>
            <person name="Uchiyama I."/>
            <person name="Ito T."/>
            <person name="Fujiyama A."/>
            <person name="Inagaki F."/>
            <person name="Takami H."/>
        </authorList>
    </citation>
    <scope>NUCLEOTIDE SEQUENCE</scope>
    <source>
        <strain evidence="6">Expedition CK06-06</strain>
    </source>
</reference>
<evidence type="ECO:0000256" key="1">
    <source>
        <dbReference type="ARBA" id="ARBA00023015"/>
    </source>
</evidence>
<dbReference type="GO" id="GO:0003677">
    <property type="term" value="F:DNA binding"/>
    <property type="evidence" value="ECO:0007669"/>
    <property type="project" value="UniProtKB-KW"/>
</dbReference>
<sequence length="144" mass="16401">RSATVSALTDCQLWRLPLRDFDALAKHDAKLYHCVVLPICKRLRITNLQVCNQHLGLEGRLALTMLKLADAFGEPLDDGRTLVRYKIVQSRLAEMTGASRENVNRQFRAWHEAGLFDKVSNYYCLRALPQWELLAGDYIPTNTG</sequence>
<protein>
    <recommendedName>
        <fullName evidence="7">HTH crp-type domain-containing protein</fullName>
    </recommendedName>
</protein>
<evidence type="ECO:0008006" key="7">
    <source>
        <dbReference type="Google" id="ProtNLM"/>
    </source>
</evidence>
<dbReference type="PROSITE" id="PS51063">
    <property type="entry name" value="HTH_CRP_2"/>
    <property type="match status" value="1"/>
</dbReference>
<evidence type="ECO:0000259" key="5">
    <source>
        <dbReference type="PROSITE" id="PS51063"/>
    </source>
</evidence>
<comment type="caution">
    <text evidence="6">The sequence shown here is derived from an EMBL/GenBank/DDBJ whole genome shotgun (WGS) entry which is preliminary data.</text>
</comment>
<dbReference type="InterPro" id="IPR036388">
    <property type="entry name" value="WH-like_DNA-bd_sf"/>
</dbReference>
<dbReference type="InterPro" id="IPR012318">
    <property type="entry name" value="HTH_CRP"/>
</dbReference>
<evidence type="ECO:0000256" key="2">
    <source>
        <dbReference type="ARBA" id="ARBA00023125"/>
    </source>
</evidence>
<keyword evidence="3" id="KW-0804">Transcription</keyword>
<keyword evidence="2" id="KW-0238">DNA-binding</keyword>
<name>X0WRJ6_9ZZZZ</name>
<dbReference type="InterPro" id="IPR036390">
    <property type="entry name" value="WH_DNA-bd_sf"/>
</dbReference>
<dbReference type="InterPro" id="IPR018490">
    <property type="entry name" value="cNMP-bd_dom_sf"/>
</dbReference>
<keyword evidence="1" id="KW-0805">Transcription regulation</keyword>
<feature type="domain" description="Cyclic nucleotide-binding" evidence="4">
    <location>
        <begin position="1"/>
        <end position="24"/>
    </location>
</feature>
<dbReference type="PROSITE" id="PS50042">
    <property type="entry name" value="CNMP_BINDING_3"/>
    <property type="match status" value="1"/>
</dbReference>
<dbReference type="Gene3D" id="1.10.10.10">
    <property type="entry name" value="Winged helix-like DNA-binding domain superfamily/Winged helix DNA-binding domain"/>
    <property type="match status" value="1"/>
</dbReference>
<dbReference type="GO" id="GO:0006355">
    <property type="term" value="P:regulation of DNA-templated transcription"/>
    <property type="evidence" value="ECO:0007669"/>
    <property type="project" value="InterPro"/>
</dbReference>
<dbReference type="EMBL" id="BARS01039083">
    <property type="protein sequence ID" value="GAG15321.1"/>
    <property type="molecule type" value="Genomic_DNA"/>
</dbReference>
<evidence type="ECO:0000259" key="4">
    <source>
        <dbReference type="PROSITE" id="PS50042"/>
    </source>
</evidence>
<organism evidence="6">
    <name type="scientific">marine sediment metagenome</name>
    <dbReference type="NCBI Taxonomy" id="412755"/>
    <lineage>
        <taxon>unclassified sequences</taxon>
        <taxon>metagenomes</taxon>
        <taxon>ecological metagenomes</taxon>
    </lineage>
</organism>
<evidence type="ECO:0000256" key="3">
    <source>
        <dbReference type="ARBA" id="ARBA00023163"/>
    </source>
</evidence>
<dbReference type="Gene3D" id="2.60.120.10">
    <property type="entry name" value="Jelly Rolls"/>
    <property type="match status" value="1"/>
</dbReference>
<dbReference type="InterPro" id="IPR014710">
    <property type="entry name" value="RmlC-like_jellyroll"/>
</dbReference>
<proteinExistence type="predicted"/>
<dbReference type="SUPFAM" id="SSF46785">
    <property type="entry name" value="Winged helix' DNA-binding domain"/>
    <property type="match status" value="1"/>
</dbReference>